<evidence type="ECO:0000256" key="1">
    <source>
        <dbReference type="PROSITE-ProRule" id="PRU00042"/>
    </source>
</evidence>
<evidence type="ECO:0000256" key="2">
    <source>
        <dbReference type="SAM" id="MobiDB-lite"/>
    </source>
</evidence>
<organism evidence="4 5">
    <name type="scientific">Phaeosphaeria nodorum (strain SN15 / ATCC MYA-4574 / FGSC 10173)</name>
    <name type="common">Glume blotch fungus</name>
    <name type="synonym">Parastagonospora nodorum</name>
    <dbReference type="NCBI Taxonomy" id="321614"/>
    <lineage>
        <taxon>Eukaryota</taxon>
        <taxon>Fungi</taxon>
        <taxon>Dikarya</taxon>
        <taxon>Ascomycota</taxon>
        <taxon>Pezizomycotina</taxon>
        <taxon>Dothideomycetes</taxon>
        <taxon>Pleosporomycetidae</taxon>
        <taxon>Pleosporales</taxon>
        <taxon>Pleosporineae</taxon>
        <taxon>Phaeosphaeriaceae</taxon>
        <taxon>Parastagonospora</taxon>
    </lineage>
</organism>
<keyword evidence="1" id="KW-0863">Zinc-finger</keyword>
<dbReference type="GeneID" id="5980071"/>
<feature type="domain" description="C2H2-type" evidence="3">
    <location>
        <begin position="93"/>
        <end position="120"/>
    </location>
</feature>
<evidence type="ECO:0000313" key="5">
    <source>
        <dbReference type="Proteomes" id="UP000001055"/>
    </source>
</evidence>
<dbReference type="InterPro" id="IPR013087">
    <property type="entry name" value="Znf_C2H2_type"/>
</dbReference>
<keyword evidence="1" id="KW-0479">Metal-binding</keyword>
<dbReference type="VEuPathDB" id="FungiDB:JI435_129430"/>
<dbReference type="GO" id="GO:0008270">
    <property type="term" value="F:zinc ion binding"/>
    <property type="evidence" value="ECO:0007669"/>
    <property type="project" value="UniProtKB-KW"/>
</dbReference>
<name>Q0U5M0_PHANO</name>
<keyword evidence="1" id="KW-0862">Zinc</keyword>
<protein>
    <recommendedName>
        <fullName evidence="3">C2H2-type domain-containing protein</fullName>
    </recommendedName>
</protein>
<dbReference type="PROSITE" id="PS50157">
    <property type="entry name" value="ZINC_FINGER_C2H2_2"/>
    <property type="match status" value="1"/>
</dbReference>
<dbReference type="AlphaFoldDB" id="Q0U5M0"/>
<sequence length="132" mass="13642">MSDFKATRGKGSKGKPTQAVVESPSSPIESSPLSTPISDEGLDAIEASQIVGAHTLAREDVRGVLNGGTSGLAGSHAVHADEESSGDDFEPSFACPDCDKTYTSARSLKSHTSTDGGVAPCHRQEDGLLQRS</sequence>
<reference evidence="5" key="1">
    <citation type="journal article" date="2007" name="Plant Cell">
        <title>Dothideomycete-plant interactions illuminated by genome sequencing and EST analysis of the wheat pathogen Stagonospora nodorum.</title>
        <authorList>
            <person name="Hane J.K."/>
            <person name="Lowe R.G."/>
            <person name="Solomon P.S."/>
            <person name="Tan K.C."/>
            <person name="Schoch C.L."/>
            <person name="Spatafora J.W."/>
            <person name="Crous P.W."/>
            <person name="Kodira C."/>
            <person name="Birren B.W."/>
            <person name="Galagan J.E."/>
            <person name="Torriani S.F."/>
            <person name="McDonald B.A."/>
            <person name="Oliver R.P."/>
        </authorList>
    </citation>
    <scope>NUCLEOTIDE SEQUENCE [LARGE SCALE GENOMIC DNA]</scope>
    <source>
        <strain evidence="5">SN15 / ATCC MYA-4574 / FGSC 10173</strain>
    </source>
</reference>
<dbReference type="Proteomes" id="UP000001055">
    <property type="component" value="Unassembled WGS sequence"/>
</dbReference>
<proteinExistence type="predicted"/>
<feature type="compositionally biased region" description="Polar residues" evidence="2">
    <location>
        <begin position="101"/>
        <end position="115"/>
    </location>
</feature>
<dbReference type="RefSeq" id="XP_001803158.1">
    <property type="nucleotide sequence ID" value="XM_001803106.1"/>
</dbReference>
<evidence type="ECO:0000313" key="4">
    <source>
        <dbReference type="EMBL" id="EAT79744.1"/>
    </source>
</evidence>
<dbReference type="InParanoid" id="Q0U5M0"/>
<accession>Q0U5M0</accession>
<dbReference type="EMBL" id="CH445348">
    <property type="protein sequence ID" value="EAT79744.1"/>
    <property type="molecule type" value="Genomic_DNA"/>
</dbReference>
<feature type="region of interest" description="Disordered" evidence="2">
    <location>
        <begin position="64"/>
        <end position="132"/>
    </location>
</feature>
<feature type="compositionally biased region" description="Basic and acidic residues" evidence="2">
    <location>
        <begin position="122"/>
        <end position="132"/>
    </location>
</feature>
<gene>
    <name evidence="4" type="ORF">SNOG_12944</name>
</gene>
<evidence type="ECO:0000259" key="3">
    <source>
        <dbReference type="PROSITE" id="PS50157"/>
    </source>
</evidence>
<feature type="compositionally biased region" description="Low complexity" evidence="2">
    <location>
        <begin position="22"/>
        <end position="38"/>
    </location>
</feature>
<feature type="region of interest" description="Disordered" evidence="2">
    <location>
        <begin position="1"/>
        <end position="40"/>
    </location>
</feature>
<dbReference type="KEGG" id="pno:SNOG_12944"/>